<dbReference type="EMBL" id="JACDXJ010000001">
    <property type="protein sequence ID" value="MBA1154606.1"/>
    <property type="molecule type" value="Genomic_DNA"/>
</dbReference>
<sequence>MPRFTPSLSAAVLTALFFSLVMLAVPAQAQDRAISVDAILNDPQAPVGGNPKGDVTIVAFFDYNCPFCKKSAPDLERLVKADGKIRLVYKDWPILSPASIHGAQLALAAKHQGKYEQVHHALMGLPGRRSSKETMTEAVQNSGVDTERLNADLKQHGGEIQALIQRNLDQADALGLTGTPVYLIGPFKASGALSYDQFRKAVADARAQAKQ</sequence>
<dbReference type="PROSITE" id="PS51352">
    <property type="entry name" value="THIOREDOXIN_2"/>
    <property type="match status" value="1"/>
</dbReference>
<keyword evidence="5" id="KW-1015">Disulfide bond</keyword>
<dbReference type="CDD" id="cd03023">
    <property type="entry name" value="DsbA_Com1_like"/>
    <property type="match status" value="1"/>
</dbReference>
<dbReference type="RefSeq" id="WP_181050303.1">
    <property type="nucleotide sequence ID" value="NZ_JACDXJ010000001.1"/>
</dbReference>
<dbReference type="Proteomes" id="UP000572984">
    <property type="component" value="Unassembled WGS sequence"/>
</dbReference>
<evidence type="ECO:0000256" key="6">
    <source>
        <dbReference type="ARBA" id="ARBA00023284"/>
    </source>
</evidence>
<comment type="function">
    <text evidence="1">May be required for disulfide bond formation in some proteins.</text>
</comment>
<accession>A0A838BJB3</accession>
<keyword evidence="6" id="KW-0676">Redox-active center</keyword>
<comment type="similarity">
    <text evidence="2">Belongs to the thioredoxin family. DsbA subfamily.</text>
</comment>
<feature type="signal peptide" evidence="7">
    <location>
        <begin position="1"/>
        <end position="29"/>
    </location>
</feature>
<dbReference type="Gene3D" id="3.40.30.10">
    <property type="entry name" value="Glutaredoxin"/>
    <property type="match status" value="1"/>
</dbReference>
<keyword evidence="4" id="KW-0560">Oxidoreductase</keyword>
<keyword evidence="10" id="KW-1185">Reference proteome</keyword>
<dbReference type="InterPro" id="IPR012336">
    <property type="entry name" value="Thioredoxin-like_fold"/>
</dbReference>
<name>A0A838BJB3_9HYPH</name>
<dbReference type="PANTHER" id="PTHR13887">
    <property type="entry name" value="GLUTATHIONE S-TRANSFERASE KAPPA"/>
    <property type="match status" value="1"/>
</dbReference>
<feature type="domain" description="Thioredoxin" evidence="8">
    <location>
        <begin position="19"/>
        <end position="207"/>
    </location>
</feature>
<evidence type="ECO:0000256" key="7">
    <source>
        <dbReference type="SAM" id="SignalP"/>
    </source>
</evidence>
<dbReference type="Pfam" id="PF13462">
    <property type="entry name" value="Thioredoxin_4"/>
    <property type="match status" value="1"/>
</dbReference>
<evidence type="ECO:0000256" key="1">
    <source>
        <dbReference type="ARBA" id="ARBA00003565"/>
    </source>
</evidence>
<evidence type="ECO:0000256" key="3">
    <source>
        <dbReference type="ARBA" id="ARBA00022729"/>
    </source>
</evidence>
<dbReference type="AlphaFoldDB" id="A0A838BJB3"/>
<evidence type="ECO:0000256" key="4">
    <source>
        <dbReference type="ARBA" id="ARBA00023002"/>
    </source>
</evidence>
<evidence type="ECO:0000256" key="2">
    <source>
        <dbReference type="ARBA" id="ARBA00005791"/>
    </source>
</evidence>
<evidence type="ECO:0000256" key="5">
    <source>
        <dbReference type="ARBA" id="ARBA00023157"/>
    </source>
</evidence>
<proteinExistence type="inferred from homology"/>
<gene>
    <name evidence="9" type="ORF">H0S73_00515</name>
</gene>
<comment type="caution">
    <text evidence="9">The sequence shown here is derived from an EMBL/GenBank/DDBJ whole genome shotgun (WGS) entry which is preliminary data.</text>
</comment>
<protein>
    <submittedName>
        <fullName evidence="9">DsbA family protein</fullName>
    </submittedName>
</protein>
<organism evidence="9 10">
    <name type="scientific">Microvirga mediterraneensis</name>
    <dbReference type="NCBI Taxonomy" id="2754695"/>
    <lineage>
        <taxon>Bacteria</taxon>
        <taxon>Pseudomonadati</taxon>
        <taxon>Pseudomonadota</taxon>
        <taxon>Alphaproteobacteria</taxon>
        <taxon>Hyphomicrobiales</taxon>
        <taxon>Methylobacteriaceae</taxon>
        <taxon>Microvirga</taxon>
    </lineage>
</organism>
<reference evidence="9 10" key="1">
    <citation type="submission" date="2020-07" db="EMBL/GenBank/DDBJ databases">
        <title>Draft genome and description of Microvirga mediterraneensis Marseille-Q2068 sp. nov.</title>
        <authorList>
            <person name="Boxberger M."/>
        </authorList>
    </citation>
    <scope>NUCLEOTIDE SEQUENCE [LARGE SCALE GENOMIC DNA]</scope>
    <source>
        <strain evidence="9 10">Marseille-Q2068</strain>
    </source>
</reference>
<evidence type="ECO:0000313" key="10">
    <source>
        <dbReference type="Proteomes" id="UP000572984"/>
    </source>
</evidence>
<dbReference type="SUPFAM" id="SSF52833">
    <property type="entry name" value="Thioredoxin-like"/>
    <property type="match status" value="1"/>
</dbReference>
<evidence type="ECO:0000259" key="8">
    <source>
        <dbReference type="PROSITE" id="PS51352"/>
    </source>
</evidence>
<dbReference type="InterPro" id="IPR013766">
    <property type="entry name" value="Thioredoxin_domain"/>
</dbReference>
<dbReference type="GO" id="GO:0016491">
    <property type="term" value="F:oxidoreductase activity"/>
    <property type="evidence" value="ECO:0007669"/>
    <property type="project" value="UniProtKB-KW"/>
</dbReference>
<dbReference type="InterPro" id="IPR036249">
    <property type="entry name" value="Thioredoxin-like_sf"/>
</dbReference>
<evidence type="ECO:0000313" key="9">
    <source>
        <dbReference type="EMBL" id="MBA1154606.1"/>
    </source>
</evidence>
<keyword evidence="3 7" id="KW-0732">Signal</keyword>
<feature type="chain" id="PRO_5032979378" evidence="7">
    <location>
        <begin position="30"/>
        <end position="211"/>
    </location>
</feature>
<dbReference type="PANTHER" id="PTHR13887:SF14">
    <property type="entry name" value="DISULFIDE BOND FORMATION PROTEIN D"/>
    <property type="match status" value="1"/>
</dbReference>